<comment type="subcellular location">
    <subcellularLocation>
        <location evidence="1">Cell membrane</location>
        <topology evidence="1">Multi-pass membrane protein</topology>
    </subcellularLocation>
</comment>
<evidence type="ECO:0000313" key="11">
    <source>
        <dbReference type="Proteomes" id="UP001501343"/>
    </source>
</evidence>
<protein>
    <recommendedName>
        <fullName evidence="12">ABC transporter permease</fullName>
    </recommendedName>
</protein>
<feature type="domain" description="MacB-like periplasmic core" evidence="9">
    <location>
        <begin position="23"/>
        <end position="190"/>
    </location>
</feature>
<dbReference type="InterPro" id="IPR050250">
    <property type="entry name" value="Macrolide_Exporter_MacB"/>
</dbReference>
<reference evidence="11" key="1">
    <citation type="journal article" date="2019" name="Int. J. Syst. Evol. Microbiol.">
        <title>The Global Catalogue of Microorganisms (GCM) 10K type strain sequencing project: providing services to taxonomists for standard genome sequencing and annotation.</title>
        <authorList>
            <consortium name="The Broad Institute Genomics Platform"/>
            <consortium name="The Broad Institute Genome Sequencing Center for Infectious Disease"/>
            <person name="Wu L."/>
            <person name="Ma J."/>
        </authorList>
    </citation>
    <scope>NUCLEOTIDE SEQUENCE [LARGE SCALE GENOMIC DNA]</scope>
    <source>
        <strain evidence="11">JCM 14900</strain>
    </source>
</reference>
<keyword evidence="2" id="KW-1003">Cell membrane</keyword>
<proteinExistence type="inferred from homology"/>
<comment type="similarity">
    <text evidence="6">Belongs to the ABC-4 integral membrane protein family.</text>
</comment>
<dbReference type="InterPro" id="IPR003838">
    <property type="entry name" value="ABC3_permease_C"/>
</dbReference>
<dbReference type="EMBL" id="BAAAOF010000003">
    <property type="protein sequence ID" value="GAA1926089.1"/>
    <property type="molecule type" value="Genomic_DNA"/>
</dbReference>
<feature type="transmembrane region" description="Helical" evidence="7">
    <location>
        <begin position="273"/>
        <end position="297"/>
    </location>
</feature>
<evidence type="ECO:0000313" key="10">
    <source>
        <dbReference type="EMBL" id="GAA1926089.1"/>
    </source>
</evidence>
<evidence type="ECO:0008006" key="12">
    <source>
        <dbReference type="Google" id="ProtNLM"/>
    </source>
</evidence>
<evidence type="ECO:0000259" key="8">
    <source>
        <dbReference type="Pfam" id="PF02687"/>
    </source>
</evidence>
<organism evidence="10 11">
    <name type="scientific">Microbacterium aoyamense</name>
    <dbReference type="NCBI Taxonomy" id="344166"/>
    <lineage>
        <taxon>Bacteria</taxon>
        <taxon>Bacillati</taxon>
        <taxon>Actinomycetota</taxon>
        <taxon>Actinomycetes</taxon>
        <taxon>Micrococcales</taxon>
        <taxon>Microbacteriaceae</taxon>
        <taxon>Microbacterium</taxon>
    </lineage>
</organism>
<dbReference type="InterPro" id="IPR025857">
    <property type="entry name" value="MacB_PCD"/>
</dbReference>
<accession>A0ABP5B123</accession>
<feature type="domain" description="ABC3 transporter permease C-terminal" evidence="8">
    <location>
        <begin position="277"/>
        <end position="392"/>
    </location>
</feature>
<evidence type="ECO:0000256" key="3">
    <source>
        <dbReference type="ARBA" id="ARBA00022692"/>
    </source>
</evidence>
<evidence type="ECO:0000256" key="6">
    <source>
        <dbReference type="ARBA" id="ARBA00038076"/>
    </source>
</evidence>
<dbReference type="PANTHER" id="PTHR30572:SF4">
    <property type="entry name" value="ABC TRANSPORTER PERMEASE YTRF"/>
    <property type="match status" value="1"/>
</dbReference>
<evidence type="ECO:0000256" key="4">
    <source>
        <dbReference type="ARBA" id="ARBA00022989"/>
    </source>
</evidence>
<keyword evidence="11" id="KW-1185">Reference proteome</keyword>
<feature type="transmembrane region" description="Helical" evidence="7">
    <location>
        <begin position="365"/>
        <end position="391"/>
    </location>
</feature>
<sequence length="401" mass="43117">MSGFVGALVDAWSELRHHKLRVMLSLIGIAVSVGAIAAVVCLGEYQRQIQTEQSDRYGGRLATVQVTAFTTDGSPMDWIAFDERVDRVSERYEFSHRTRVVDGLSVGVQTPDQLQATPLKLVDPAHPVIHRTPLLEGRWLRDADSELLASPVVVTEALWDAFGRPALDGFAIRLDGALAGTHPVVGVTPRQYLGDEEKLVTALFDSYAAGVDTFPVEAYVMWEMWVPDDLVAELGPVLAMDLRAGLDGVEVGVMRTDWGSRPEMQASFALFEIITGSIAGLVLLLGGLGLVNIQLVAMRQRIREIGVRRSFGATGGRIFTSVLLESVVATAVAGIVGIAIAIAIMRAPFVLQMFQGLQDVPPFPLRAAVIGLVSAVAIGALAGFIPALVAVRAKVIDALRF</sequence>
<dbReference type="PANTHER" id="PTHR30572">
    <property type="entry name" value="MEMBRANE COMPONENT OF TRANSPORTER-RELATED"/>
    <property type="match status" value="1"/>
</dbReference>
<evidence type="ECO:0000256" key="1">
    <source>
        <dbReference type="ARBA" id="ARBA00004651"/>
    </source>
</evidence>
<dbReference type="Pfam" id="PF02687">
    <property type="entry name" value="FtsX"/>
    <property type="match status" value="1"/>
</dbReference>
<feature type="transmembrane region" description="Helical" evidence="7">
    <location>
        <begin position="22"/>
        <end position="45"/>
    </location>
</feature>
<gene>
    <name evidence="10" type="ORF">GCM10009775_17870</name>
</gene>
<evidence type="ECO:0000256" key="7">
    <source>
        <dbReference type="SAM" id="Phobius"/>
    </source>
</evidence>
<keyword evidence="5 7" id="KW-0472">Membrane</keyword>
<comment type="caution">
    <text evidence="10">The sequence shown here is derived from an EMBL/GenBank/DDBJ whole genome shotgun (WGS) entry which is preliminary data.</text>
</comment>
<keyword evidence="4 7" id="KW-1133">Transmembrane helix</keyword>
<dbReference type="RefSeq" id="WP_248150453.1">
    <property type="nucleotide sequence ID" value="NZ_BAAAOF010000003.1"/>
</dbReference>
<dbReference type="Pfam" id="PF12704">
    <property type="entry name" value="MacB_PCD"/>
    <property type="match status" value="1"/>
</dbReference>
<dbReference type="Proteomes" id="UP001501343">
    <property type="component" value="Unassembled WGS sequence"/>
</dbReference>
<evidence type="ECO:0000256" key="5">
    <source>
        <dbReference type="ARBA" id="ARBA00023136"/>
    </source>
</evidence>
<evidence type="ECO:0000259" key="9">
    <source>
        <dbReference type="Pfam" id="PF12704"/>
    </source>
</evidence>
<name>A0ABP5B123_9MICO</name>
<keyword evidence="3 7" id="KW-0812">Transmembrane</keyword>
<feature type="transmembrane region" description="Helical" evidence="7">
    <location>
        <begin position="318"/>
        <end position="345"/>
    </location>
</feature>
<evidence type="ECO:0000256" key="2">
    <source>
        <dbReference type="ARBA" id="ARBA00022475"/>
    </source>
</evidence>